<dbReference type="Proteomes" id="UP000694390">
    <property type="component" value="Unassembled WGS sequence"/>
</dbReference>
<dbReference type="EC" id="4.6.1.1" evidence="5"/>
<dbReference type="InterPro" id="IPR018297">
    <property type="entry name" value="A/G_cyclase_CS"/>
</dbReference>
<dbReference type="PANTHER" id="PTHR45627">
    <property type="entry name" value="ADENYLATE CYCLASE TYPE 1"/>
    <property type="match status" value="1"/>
</dbReference>
<dbReference type="AlphaFoldDB" id="A0A8C4VVZ8"/>
<reference evidence="18" key="2">
    <citation type="submission" date="2025-09" db="UniProtKB">
        <authorList>
            <consortium name="Ensembl"/>
        </authorList>
    </citation>
    <scope>IDENTIFICATION</scope>
</reference>
<comment type="similarity">
    <text evidence="15">Belongs to the adenylyl cyclase class-4/guanylyl cyclase family.</text>
</comment>
<evidence type="ECO:0000256" key="8">
    <source>
        <dbReference type="ARBA" id="ARBA00022741"/>
    </source>
</evidence>
<evidence type="ECO:0000259" key="17">
    <source>
        <dbReference type="PROSITE" id="PS50125"/>
    </source>
</evidence>
<sequence>MVKLTLMVMITGAVGVVNIYAWQQIFDEYDQERFKENQGLAGGSALVPSKYSMTVMVFIMMLSFYYFSRHVEKLARTLFLWKIDVHDQKERVYEMRRWNEALVTNMLPEHVARHFLGSKKRDEELYSQSYDEIGVMFASLPNFADFYTEESINNGGIECLRFLNEIISDFDALLDDPQFRCITKIKTIGSTYMAASGLTGKDGERGIGQKEELSEKERWQHLADLADFALAMKVTLMNINYQSFNNFMLRIGMNKGAVLAGVIGARKPHYDIWGNTVNVASRMESTGVMGNIQVVEETHLILKEYGFRFMRRGAIYVKGKGELLTFFLKGREKQGSFVNGSSVTLPHQVVDSS</sequence>
<dbReference type="FunFam" id="3.30.70.1230:FF:000006">
    <property type="entry name" value="Adenylate cyclase"/>
    <property type="match status" value="1"/>
</dbReference>
<evidence type="ECO:0000256" key="1">
    <source>
        <dbReference type="ARBA" id="ARBA00001593"/>
    </source>
</evidence>
<comment type="subcellular location">
    <subcellularLocation>
        <location evidence="4">Membrane</location>
        <topology evidence="4">Multi-pass membrane protein</topology>
    </subcellularLocation>
</comment>
<evidence type="ECO:0000256" key="15">
    <source>
        <dbReference type="RuleBase" id="RU000405"/>
    </source>
</evidence>
<dbReference type="GO" id="GO:0006171">
    <property type="term" value="P:cAMP biosynthetic process"/>
    <property type="evidence" value="ECO:0007669"/>
    <property type="project" value="UniProtKB-KW"/>
</dbReference>
<feature type="domain" description="Guanylate cyclase" evidence="17">
    <location>
        <begin position="134"/>
        <end position="284"/>
    </location>
</feature>
<dbReference type="InterPro" id="IPR029787">
    <property type="entry name" value="Nucleotide_cyclase"/>
</dbReference>
<dbReference type="PROSITE" id="PS50125">
    <property type="entry name" value="GUANYLATE_CYCLASE_2"/>
    <property type="match status" value="1"/>
</dbReference>
<evidence type="ECO:0000256" key="7">
    <source>
        <dbReference type="ARBA" id="ARBA00022723"/>
    </source>
</evidence>
<dbReference type="GeneTree" id="ENSGT00940000156549"/>
<organism evidence="18 19">
    <name type="scientific">Gopherus evgoodei</name>
    <name type="common">Goodes thornscrub tortoise</name>
    <dbReference type="NCBI Taxonomy" id="1825980"/>
    <lineage>
        <taxon>Eukaryota</taxon>
        <taxon>Metazoa</taxon>
        <taxon>Chordata</taxon>
        <taxon>Craniata</taxon>
        <taxon>Vertebrata</taxon>
        <taxon>Euteleostomi</taxon>
        <taxon>Archelosauria</taxon>
        <taxon>Testudinata</taxon>
        <taxon>Testudines</taxon>
        <taxon>Cryptodira</taxon>
        <taxon>Durocryptodira</taxon>
        <taxon>Testudinoidea</taxon>
        <taxon>Testudinidae</taxon>
        <taxon>Gopherus</taxon>
    </lineage>
</organism>
<dbReference type="CDD" id="cd07302">
    <property type="entry name" value="CHD"/>
    <property type="match status" value="1"/>
</dbReference>
<dbReference type="GO" id="GO:0005886">
    <property type="term" value="C:plasma membrane"/>
    <property type="evidence" value="ECO:0007669"/>
    <property type="project" value="TreeGrafter"/>
</dbReference>
<evidence type="ECO:0000256" key="2">
    <source>
        <dbReference type="ARBA" id="ARBA00001936"/>
    </source>
</evidence>
<evidence type="ECO:0000256" key="5">
    <source>
        <dbReference type="ARBA" id="ARBA00012201"/>
    </source>
</evidence>
<dbReference type="SMART" id="SM00044">
    <property type="entry name" value="CYCc"/>
    <property type="match status" value="1"/>
</dbReference>
<keyword evidence="9" id="KW-0067">ATP-binding</keyword>
<evidence type="ECO:0000256" key="4">
    <source>
        <dbReference type="ARBA" id="ARBA00004141"/>
    </source>
</evidence>
<dbReference type="PROSITE" id="PS00452">
    <property type="entry name" value="GUANYLATE_CYCLASE_1"/>
    <property type="match status" value="1"/>
</dbReference>
<evidence type="ECO:0000256" key="16">
    <source>
        <dbReference type="SAM" id="Phobius"/>
    </source>
</evidence>
<evidence type="ECO:0000313" key="19">
    <source>
        <dbReference type="Proteomes" id="UP000694390"/>
    </source>
</evidence>
<keyword evidence="19" id="KW-1185">Reference proteome</keyword>
<keyword evidence="14 15" id="KW-0456">Lyase</keyword>
<dbReference type="SUPFAM" id="SSF55073">
    <property type="entry name" value="Nucleotide cyclase"/>
    <property type="match status" value="1"/>
</dbReference>
<keyword evidence="7" id="KW-0479">Metal-binding</keyword>
<dbReference type="GO" id="GO:0005524">
    <property type="term" value="F:ATP binding"/>
    <property type="evidence" value="ECO:0007669"/>
    <property type="project" value="UniProtKB-KW"/>
</dbReference>
<protein>
    <recommendedName>
        <fullName evidence="5">adenylate cyclase</fullName>
        <ecNumber evidence="5">4.6.1.1</ecNumber>
    </recommendedName>
</protein>
<dbReference type="PANTHER" id="PTHR45627:SF30">
    <property type="entry name" value="ADENYLATE CYCLASE TYPE 3"/>
    <property type="match status" value="1"/>
</dbReference>
<evidence type="ECO:0000256" key="14">
    <source>
        <dbReference type="ARBA" id="ARBA00023239"/>
    </source>
</evidence>
<evidence type="ECO:0000256" key="12">
    <source>
        <dbReference type="ARBA" id="ARBA00022998"/>
    </source>
</evidence>
<evidence type="ECO:0000313" key="18">
    <source>
        <dbReference type="Ensembl" id="ENSGEVP00005006850.1"/>
    </source>
</evidence>
<evidence type="ECO:0000256" key="13">
    <source>
        <dbReference type="ARBA" id="ARBA00023136"/>
    </source>
</evidence>
<keyword evidence="8" id="KW-0547">Nucleotide-binding</keyword>
<dbReference type="OrthoDB" id="10261550at2759"/>
<keyword evidence="13 16" id="KW-0472">Membrane</keyword>
<dbReference type="Ensembl" id="ENSGEVT00005007169.1">
    <property type="protein sequence ID" value="ENSGEVP00005006850.1"/>
    <property type="gene ID" value="ENSGEVG00005004679.1"/>
</dbReference>
<keyword evidence="6 16" id="KW-0812">Transmembrane</keyword>
<dbReference type="GO" id="GO:0035556">
    <property type="term" value="P:intracellular signal transduction"/>
    <property type="evidence" value="ECO:0007669"/>
    <property type="project" value="InterPro"/>
</dbReference>
<dbReference type="GO" id="GO:0007189">
    <property type="term" value="P:adenylate cyclase-activating G protein-coupled receptor signaling pathway"/>
    <property type="evidence" value="ECO:0007669"/>
    <property type="project" value="TreeGrafter"/>
</dbReference>
<proteinExistence type="inferred from homology"/>
<evidence type="ECO:0000256" key="3">
    <source>
        <dbReference type="ARBA" id="ARBA00001946"/>
    </source>
</evidence>
<dbReference type="GO" id="GO:0004016">
    <property type="term" value="F:adenylate cyclase activity"/>
    <property type="evidence" value="ECO:0007669"/>
    <property type="project" value="UniProtKB-EC"/>
</dbReference>
<name>A0A8C4VVZ8_9SAUR</name>
<evidence type="ECO:0000256" key="10">
    <source>
        <dbReference type="ARBA" id="ARBA00022842"/>
    </source>
</evidence>
<keyword evidence="12" id="KW-0115">cAMP biosynthesis</keyword>
<dbReference type="Pfam" id="PF00211">
    <property type="entry name" value="Guanylate_cyc"/>
    <property type="match status" value="1"/>
</dbReference>
<comment type="cofactor">
    <cofactor evidence="3">
        <name>Mg(2+)</name>
        <dbReference type="ChEBI" id="CHEBI:18420"/>
    </cofactor>
</comment>
<feature type="transmembrane region" description="Helical" evidence="16">
    <location>
        <begin position="45"/>
        <end position="67"/>
    </location>
</feature>
<evidence type="ECO:0000256" key="9">
    <source>
        <dbReference type="ARBA" id="ARBA00022840"/>
    </source>
</evidence>
<accession>A0A8C4VVZ8</accession>
<keyword evidence="10" id="KW-0460">Magnesium</keyword>
<comment type="cofactor">
    <cofactor evidence="2">
        <name>Mn(2+)</name>
        <dbReference type="ChEBI" id="CHEBI:29035"/>
    </cofactor>
</comment>
<evidence type="ECO:0000256" key="6">
    <source>
        <dbReference type="ARBA" id="ARBA00022692"/>
    </source>
</evidence>
<comment type="catalytic activity">
    <reaction evidence="1">
        <text>ATP = 3',5'-cyclic AMP + diphosphate</text>
        <dbReference type="Rhea" id="RHEA:15389"/>
        <dbReference type="ChEBI" id="CHEBI:30616"/>
        <dbReference type="ChEBI" id="CHEBI:33019"/>
        <dbReference type="ChEBI" id="CHEBI:58165"/>
        <dbReference type="EC" id="4.6.1.1"/>
    </reaction>
</comment>
<reference evidence="18" key="1">
    <citation type="submission" date="2025-08" db="UniProtKB">
        <authorList>
            <consortium name="Ensembl"/>
        </authorList>
    </citation>
    <scope>IDENTIFICATION</scope>
</reference>
<dbReference type="InterPro" id="IPR001054">
    <property type="entry name" value="A/G_cyclase"/>
</dbReference>
<dbReference type="GO" id="GO:0046872">
    <property type="term" value="F:metal ion binding"/>
    <property type="evidence" value="ECO:0007669"/>
    <property type="project" value="UniProtKB-KW"/>
</dbReference>
<keyword evidence="11 16" id="KW-1133">Transmembrane helix</keyword>
<dbReference type="Gene3D" id="3.30.70.1230">
    <property type="entry name" value="Nucleotide cyclase"/>
    <property type="match status" value="1"/>
</dbReference>
<gene>
    <name evidence="18" type="primary">ADCY3</name>
</gene>
<evidence type="ECO:0000256" key="11">
    <source>
        <dbReference type="ARBA" id="ARBA00022989"/>
    </source>
</evidence>